<accession>A0A8J7F457</accession>
<dbReference type="Proteomes" id="UP000620559">
    <property type="component" value="Unassembled WGS sequence"/>
</dbReference>
<dbReference type="EMBL" id="JADEWL010000068">
    <property type="protein sequence ID" value="MBE9214680.1"/>
    <property type="molecule type" value="Genomic_DNA"/>
</dbReference>
<evidence type="ECO:0000313" key="3">
    <source>
        <dbReference type="Proteomes" id="UP000620559"/>
    </source>
</evidence>
<keyword evidence="3" id="KW-1185">Reference proteome</keyword>
<organism evidence="2 3">
    <name type="scientific">Plectonema cf. radiosum LEGE 06105</name>
    <dbReference type="NCBI Taxonomy" id="945769"/>
    <lineage>
        <taxon>Bacteria</taxon>
        <taxon>Bacillati</taxon>
        <taxon>Cyanobacteriota</taxon>
        <taxon>Cyanophyceae</taxon>
        <taxon>Oscillatoriophycideae</taxon>
        <taxon>Oscillatoriales</taxon>
        <taxon>Microcoleaceae</taxon>
        <taxon>Plectonema</taxon>
    </lineage>
</organism>
<evidence type="ECO:0000313" key="2">
    <source>
        <dbReference type="EMBL" id="MBE9214680.1"/>
    </source>
</evidence>
<dbReference type="AlphaFoldDB" id="A0A8J7F457"/>
<evidence type="ECO:0000256" key="1">
    <source>
        <dbReference type="SAM" id="MobiDB-lite"/>
    </source>
</evidence>
<gene>
    <name evidence="2" type="ORF">IQ247_18740</name>
</gene>
<reference evidence="2" key="1">
    <citation type="submission" date="2020-10" db="EMBL/GenBank/DDBJ databases">
        <authorList>
            <person name="Castelo-Branco R."/>
            <person name="Eusebio N."/>
            <person name="Adriana R."/>
            <person name="Vieira A."/>
            <person name="Brugerolle De Fraissinette N."/>
            <person name="Rezende De Castro R."/>
            <person name="Schneider M.P."/>
            <person name="Vasconcelos V."/>
            <person name="Leao P.N."/>
        </authorList>
    </citation>
    <scope>NUCLEOTIDE SEQUENCE</scope>
    <source>
        <strain evidence="2">LEGE 06105</strain>
    </source>
</reference>
<dbReference type="RefSeq" id="WP_193922633.1">
    <property type="nucleotide sequence ID" value="NZ_JADEWL010000068.1"/>
</dbReference>
<sequence length="140" mass="15130">MKVQQQDKSEQSRRVADGKSIGMMPISSVESSNKLEILQTPANSELSPIIKDIEVVKTFRCAGIRPIGASKLKVVKTMNIMGIRPIGVHTIDIVSTINQSGIRPIGSSSLIVSQTDGVMRNRPVAANTVKDSENLIGFLD</sequence>
<feature type="compositionally biased region" description="Basic and acidic residues" evidence="1">
    <location>
        <begin position="1"/>
        <end position="17"/>
    </location>
</feature>
<protein>
    <submittedName>
        <fullName evidence="2">Uncharacterized protein</fullName>
    </submittedName>
</protein>
<proteinExistence type="predicted"/>
<feature type="region of interest" description="Disordered" evidence="1">
    <location>
        <begin position="1"/>
        <end position="21"/>
    </location>
</feature>
<comment type="caution">
    <text evidence="2">The sequence shown here is derived from an EMBL/GenBank/DDBJ whole genome shotgun (WGS) entry which is preliminary data.</text>
</comment>
<name>A0A8J7F457_9CYAN</name>